<evidence type="ECO:0000313" key="2">
    <source>
        <dbReference type="EMBL" id="CAI9168658.1"/>
    </source>
</evidence>
<feature type="region of interest" description="Disordered" evidence="1">
    <location>
        <begin position="39"/>
        <end position="88"/>
    </location>
</feature>
<name>A0ABN8Z4Y1_RANTA</name>
<keyword evidence="3" id="KW-1185">Reference proteome</keyword>
<reference evidence="2" key="1">
    <citation type="submission" date="2023-04" db="EMBL/GenBank/DDBJ databases">
        <authorList>
            <consortium name="ELIXIR-Norway"/>
        </authorList>
    </citation>
    <scope>NUCLEOTIDE SEQUENCE [LARGE SCALE GENOMIC DNA]</scope>
</reference>
<sequence length="155" mass="17103">MTLVLGPDWQFARPQATRPSSGPHYFWLWRQEWMGARAGHAKARKTHEETANGGPSQAGGLGREGGRRELHPSPERARRPGPILPARPPLGPGRVCDCCSAAFLTWQPVLTGPQLRAANPELGSIFSAGVDLFRSGQFRVVFLRQHPGRRRVPAR</sequence>
<accession>A0ABN8Z4Y1</accession>
<gene>
    <name evidence="2" type="ORF">MRATA1EN1_LOCUS17620</name>
</gene>
<feature type="compositionally biased region" description="Basic and acidic residues" evidence="1">
    <location>
        <begin position="64"/>
        <end position="78"/>
    </location>
</feature>
<dbReference type="EMBL" id="OX459964">
    <property type="protein sequence ID" value="CAI9168658.1"/>
    <property type="molecule type" value="Genomic_DNA"/>
</dbReference>
<evidence type="ECO:0000313" key="3">
    <source>
        <dbReference type="Proteomes" id="UP001176941"/>
    </source>
</evidence>
<proteinExistence type="predicted"/>
<dbReference type="Proteomes" id="UP001176941">
    <property type="component" value="Chromosome 28"/>
</dbReference>
<evidence type="ECO:0000256" key="1">
    <source>
        <dbReference type="SAM" id="MobiDB-lite"/>
    </source>
</evidence>
<organism evidence="2 3">
    <name type="scientific">Rangifer tarandus platyrhynchus</name>
    <name type="common">Svalbard reindeer</name>
    <dbReference type="NCBI Taxonomy" id="3082113"/>
    <lineage>
        <taxon>Eukaryota</taxon>
        <taxon>Metazoa</taxon>
        <taxon>Chordata</taxon>
        <taxon>Craniata</taxon>
        <taxon>Vertebrata</taxon>
        <taxon>Euteleostomi</taxon>
        <taxon>Mammalia</taxon>
        <taxon>Eutheria</taxon>
        <taxon>Laurasiatheria</taxon>
        <taxon>Artiodactyla</taxon>
        <taxon>Ruminantia</taxon>
        <taxon>Pecora</taxon>
        <taxon>Cervidae</taxon>
        <taxon>Odocoileinae</taxon>
        <taxon>Rangifer</taxon>
    </lineage>
</organism>
<protein>
    <submittedName>
        <fullName evidence="2">Uncharacterized protein</fullName>
    </submittedName>
</protein>